<evidence type="ECO:0000313" key="7">
    <source>
        <dbReference type="EMBL" id="KAG0568527.1"/>
    </source>
</evidence>
<keyword evidence="3" id="KW-0238">DNA-binding</keyword>
<dbReference type="GO" id="GO:0005634">
    <property type="term" value="C:nucleus"/>
    <property type="evidence" value="ECO:0007669"/>
    <property type="project" value="UniProtKB-SubCell"/>
</dbReference>
<evidence type="ECO:0000256" key="2">
    <source>
        <dbReference type="ARBA" id="ARBA00023015"/>
    </source>
</evidence>
<evidence type="ECO:0000256" key="4">
    <source>
        <dbReference type="ARBA" id="ARBA00023163"/>
    </source>
</evidence>
<keyword evidence="5" id="KW-0539">Nucleus</keyword>
<evidence type="ECO:0000256" key="5">
    <source>
        <dbReference type="ARBA" id="ARBA00023242"/>
    </source>
</evidence>
<dbReference type="PROSITE" id="PS51032">
    <property type="entry name" value="AP2_ERF"/>
    <property type="match status" value="1"/>
</dbReference>
<dbReference type="Proteomes" id="UP000822688">
    <property type="component" value="Chromosome 6"/>
</dbReference>
<feature type="domain" description="AP2/ERF" evidence="6">
    <location>
        <begin position="232"/>
        <end position="302"/>
    </location>
</feature>
<protein>
    <recommendedName>
        <fullName evidence="6">AP2/ERF domain-containing protein</fullName>
    </recommendedName>
</protein>
<proteinExistence type="predicted"/>
<keyword evidence="4" id="KW-0804">Transcription</keyword>
<keyword evidence="2" id="KW-0805">Transcription regulation</keyword>
<evidence type="ECO:0000313" key="8">
    <source>
        <dbReference type="Proteomes" id="UP000822688"/>
    </source>
</evidence>
<accession>A0A8T0HCZ4</accession>
<dbReference type="EMBL" id="CM026427">
    <property type="protein sequence ID" value="KAG0568527.1"/>
    <property type="molecule type" value="Genomic_DNA"/>
</dbReference>
<evidence type="ECO:0000256" key="1">
    <source>
        <dbReference type="ARBA" id="ARBA00004123"/>
    </source>
</evidence>
<comment type="caution">
    <text evidence="7">The sequence shown here is derived from an EMBL/GenBank/DDBJ whole genome shotgun (WGS) entry which is preliminary data.</text>
</comment>
<gene>
    <name evidence="7" type="ORF">KC19_6G025800</name>
</gene>
<organism evidence="7 8">
    <name type="scientific">Ceratodon purpureus</name>
    <name type="common">Fire moss</name>
    <name type="synonym">Dicranum purpureum</name>
    <dbReference type="NCBI Taxonomy" id="3225"/>
    <lineage>
        <taxon>Eukaryota</taxon>
        <taxon>Viridiplantae</taxon>
        <taxon>Streptophyta</taxon>
        <taxon>Embryophyta</taxon>
        <taxon>Bryophyta</taxon>
        <taxon>Bryophytina</taxon>
        <taxon>Bryopsida</taxon>
        <taxon>Dicranidae</taxon>
        <taxon>Pseudoditrichales</taxon>
        <taxon>Ditrichaceae</taxon>
        <taxon>Ceratodon</taxon>
    </lineage>
</organism>
<evidence type="ECO:0000259" key="6">
    <source>
        <dbReference type="PROSITE" id="PS51032"/>
    </source>
</evidence>
<dbReference type="GO" id="GO:0003700">
    <property type="term" value="F:DNA-binding transcription factor activity"/>
    <property type="evidence" value="ECO:0007669"/>
    <property type="project" value="InterPro"/>
</dbReference>
<dbReference type="InterPro" id="IPR001471">
    <property type="entry name" value="AP2/ERF_dom"/>
</dbReference>
<reference evidence="7 8" key="1">
    <citation type="submission" date="2020-06" db="EMBL/GenBank/DDBJ databases">
        <title>WGS assembly of Ceratodon purpureus strain R40.</title>
        <authorList>
            <person name="Carey S.B."/>
            <person name="Jenkins J."/>
            <person name="Shu S."/>
            <person name="Lovell J.T."/>
            <person name="Sreedasyam A."/>
            <person name="Maumus F."/>
            <person name="Tiley G.P."/>
            <person name="Fernandez-Pozo N."/>
            <person name="Barry K."/>
            <person name="Chen C."/>
            <person name="Wang M."/>
            <person name="Lipzen A."/>
            <person name="Daum C."/>
            <person name="Saski C.A."/>
            <person name="Payton A.C."/>
            <person name="Mcbreen J.C."/>
            <person name="Conrad R.E."/>
            <person name="Kollar L.M."/>
            <person name="Olsson S."/>
            <person name="Huttunen S."/>
            <person name="Landis J.B."/>
            <person name="Wickett N.J."/>
            <person name="Johnson M.G."/>
            <person name="Rensing S.A."/>
            <person name="Grimwood J."/>
            <person name="Schmutz J."/>
            <person name="Mcdaniel S.F."/>
        </authorList>
    </citation>
    <scope>NUCLEOTIDE SEQUENCE [LARGE SCALE GENOMIC DNA]</scope>
    <source>
        <strain evidence="7 8">R40</strain>
    </source>
</reference>
<keyword evidence="8" id="KW-1185">Reference proteome</keyword>
<sequence>MSRFEPFANRSRQAFPYEGPLSGSLSSGVSSLPDSGQSSAANTVAVLESIFLYGEQDGGLLRGRGVAELVDSQYFQSADEYNYASQIMETEQLYHRPSMPVSSFDSGVTGVSDSTFASGHTLNSMAELGEVSTEDFPNNFFEGLPLWLPELLSAHGVHSSMNVASHSQTRNSACVPIENDGSFHAEASVIDPGVEALLPPVTRSARMWPGYVRVVCACNRFKSKIDMLKGLSKRGTHGKRKRSAETAKYSCEIRISKKIPRDDKYLKEKLWIGTFATPAQKGRALDVGKYFLCTKKKKTFFDPKSEAALSAFKDLQALPLTELVETVIKLAKHYGENGSLPRSLDDL</sequence>
<dbReference type="AlphaFoldDB" id="A0A8T0HCZ4"/>
<evidence type="ECO:0000256" key="3">
    <source>
        <dbReference type="ARBA" id="ARBA00023125"/>
    </source>
</evidence>
<dbReference type="GO" id="GO:0003677">
    <property type="term" value="F:DNA binding"/>
    <property type="evidence" value="ECO:0007669"/>
    <property type="project" value="UniProtKB-KW"/>
</dbReference>
<comment type="subcellular location">
    <subcellularLocation>
        <location evidence="1">Nucleus</location>
    </subcellularLocation>
</comment>
<name>A0A8T0HCZ4_CERPU</name>